<feature type="domain" description="Formyl transferase N-terminal" evidence="6">
    <location>
        <begin position="1"/>
        <end position="177"/>
    </location>
</feature>
<evidence type="ECO:0000313" key="8">
    <source>
        <dbReference type="EMBL" id="MXV16190.1"/>
    </source>
</evidence>
<reference evidence="8 9" key="1">
    <citation type="submission" date="2019-11" db="EMBL/GenBank/DDBJ databases">
        <title>Pedobacter sp. HMF7056 Genome sequencing and assembly.</title>
        <authorList>
            <person name="Kang H."/>
            <person name="Kim H."/>
            <person name="Joh K."/>
        </authorList>
    </citation>
    <scope>NUCLEOTIDE SEQUENCE [LARGE SCALE GENOMIC DNA]</scope>
    <source>
        <strain evidence="8 9">HMF7056</strain>
    </source>
</reference>
<dbReference type="InterPro" id="IPR011034">
    <property type="entry name" value="Formyl_transferase-like_C_sf"/>
</dbReference>
<evidence type="ECO:0000256" key="4">
    <source>
        <dbReference type="ARBA" id="ARBA00022917"/>
    </source>
</evidence>
<dbReference type="Gene3D" id="3.40.50.12230">
    <property type="match status" value="1"/>
</dbReference>
<dbReference type="PANTHER" id="PTHR11138:SF5">
    <property type="entry name" value="METHIONYL-TRNA FORMYLTRANSFERASE, MITOCHONDRIAL"/>
    <property type="match status" value="1"/>
</dbReference>
<dbReference type="InterPro" id="IPR005793">
    <property type="entry name" value="Formyl_trans_C"/>
</dbReference>
<evidence type="ECO:0000259" key="6">
    <source>
        <dbReference type="Pfam" id="PF00551"/>
    </source>
</evidence>
<comment type="caution">
    <text evidence="8">The sequence shown here is derived from an EMBL/GenBank/DDBJ whole genome shotgun (WGS) entry which is preliminary data.</text>
</comment>
<keyword evidence="4 5" id="KW-0648">Protein biosynthesis</keyword>
<dbReference type="InterPro" id="IPR041711">
    <property type="entry name" value="Met-tRNA-FMT_N"/>
</dbReference>
<evidence type="ECO:0000313" key="9">
    <source>
        <dbReference type="Proteomes" id="UP000451233"/>
    </source>
</evidence>
<dbReference type="Pfam" id="PF02911">
    <property type="entry name" value="Formyl_trans_C"/>
    <property type="match status" value="1"/>
</dbReference>
<accession>A0A7K1XZ00</accession>
<dbReference type="SUPFAM" id="SSF50486">
    <property type="entry name" value="FMT C-terminal domain-like"/>
    <property type="match status" value="1"/>
</dbReference>
<evidence type="ECO:0000259" key="7">
    <source>
        <dbReference type="Pfam" id="PF02911"/>
    </source>
</evidence>
<keyword evidence="3 5" id="KW-0808">Transferase</keyword>
<dbReference type="CDD" id="cd08646">
    <property type="entry name" value="FMT_core_Met-tRNA-FMT_N"/>
    <property type="match status" value="1"/>
</dbReference>
<name>A0A7K1XZ00_9SPHI</name>
<dbReference type="EC" id="2.1.2.9" evidence="2 5"/>
<dbReference type="Pfam" id="PF00551">
    <property type="entry name" value="Formyl_trans_N"/>
    <property type="match status" value="1"/>
</dbReference>
<proteinExistence type="inferred from homology"/>
<dbReference type="Proteomes" id="UP000451233">
    <property type="component" value="Unassembled WGS sequence"/>
</dbReference>
<keyword evidence="9" id="KW-1185">Reference proteome</keyword>
<comment type="similarity">
    <text evidence="1 5">Belongs to the Fmt family.</text>
</comment>
<feature type="domain" description="Formyl transferase C-terminal" evidence="7">
    <location>
        <begin position="209"/>
        <end position="306"/>
    </location>
</feature>
<dbReference type="HAMAP" id="MF_00182">
    <property type="entry name" value="Formyl_trans"/>
    <property type="match status" value="1"/>
</dbReference>
<evidence type="ECO:0000256" key="1">
    <source>
        <dbReference type="ARBA" id="ARBA00010699"/>
    </source>
</evidence>
<gene>
    <name evidence="5" type="primary">fmt</name>
    <name evidence="8" type="ORF">GS398_12815</name>
</gene>
<dbReference type="AlphaFoldDB" id="A0A7K1XZ00"/>
<dbReference type="PANTHER" id="PTHR11138">
    <property type="entry name" value="METHIONYL-TRNA FORMYLTRANSFERASE"/>
    <property type="match status" value="1"/>
</dbReference>
<evidence type="ECO:0000256" key="2">
    <source>
        <dbReference type="ARBA" id="ARBA00012261"/>
    </source>
</evidence>
<dbReference type="CDD" id="cd08704">
    <property type="entry name" value="Met_tRNA_FMT_C"/>
    <property type="match status" value="1"/>
</dbReference>
<organism evidence="8 9">
    <name type="scientific">Hufsiella ginkgonis</name>
    <dbReference type="NCBI Taxonomy" id="2695274"/>
    <lineage>
        <taxon>Bacteria</taxon>
        <taxon>Pseudomonadati</taxon>
        <taxon>Bacteroidota</taxon>
        <taxon>Sphingobacteriia</taxon>
        <taxon>Sphingobacteriales</taxon>
        <taxon>Sphingobacteriaceae</taxon>
        <taxon>Hufsiella</taxon>
    </lineage>
</organism>
<dbReference type="InterPro" id="IPR005794">
    <property type="entry name" value="Fmt"/>
</dbReference>
<dbReference type="InterPro" id="IPR044135">
    <property type="entry name" value="Met-tRNA-FMT_C"/>
</dbReference>
<dbReference type="GO" id="GO:0004479">
    <property type="term" value="F:methionyl-tRNA formyltransferase activity"/>
    <property type="evidence" value="ECO:0007669"/>
    <property type="project" value="UniProtKB-UniRule"/>
</dbReference>
<dbReference type="InterPro" id="IPR002376">
    <property type="entry name" value="Formyl_transf_N"/>
</dbReference>
<dbReference type="EMBL" id="WVHS01000003">
    <property type="protein sequence ID" value="MXV16190.1"/>
    <property type="molecule type" value="Genomic_DNA"/>
</dbReference>
<dbReference type="RefSeq" id="WP_160907206.1">
    <property type="nucleotide sequence ID" value="NZ_WVHS01000003.1"/>
</dbReference>
<dbReference type="NCBIfam" id="TIGR00460">
    <property type="entry name" value="fmt"/>
    <property type="match status" value="1"/>
</dbReference>
<comment type="catalytic activity">
    <reaction evidence="5">
        <text>L-methionyl-tRNA(fMet) + (6R)-10-formyltetrahydrofolate = N-formyl-L-methionyl-tRNA(fMet) + (6S)-5,6,7,8-tetrahydrofolate + H(+)</text>
        <dbReference type="Rhea" id="RHEA:24380"/>
        <dbReference type="Rhea" id="RHEA-COMP:9952"/>
        <dbReference type="Rhea" id="RHEA-COMP:9953"/>
        <dbReference type="ChEBI" id="CHEBI:15378"/>
        <dbReference type="ChEBI" id="CHEBI:57453"/>
        <dbReference type="ChEBI" id="CHEBI:78530"/>
        <dbReference type="ChEBI" id="CHEBI:78844"/>
        <dbReference type="ChEBI" id="CHEBI:195366"/>
        <dbReference type="EC" id="2.1.2.9"/>
    </reaction>
</comment>
<dbReference type="InterPro" id="IPR036477">
    <property type="entry name" value="Formyl_transf_N_sf"/>
</dbReference>
<feature type="binding site" evidence="5">
    <location>
        <begin position="108"/>
        <end position="111"/>
    </location>
    <ligand>
        <name>(6S)-5,6,7,8-tetrahydrofolate</name>
        <dbReference type="ChEBI" id="CHEBI:57453"/>
    </ligand>
</feature>
<protein>
    <recommendedName>
        <fullName evidence="2 5">Methionyl-tRNA formyltransferase</fullName>
        <ecNumber evidence="2 5">2.1.2.9</ecNumber>
    </recommendedName>
</protein>
<sequence length="309" mass="33791">MRIIFMGTPDFAVASLEALLNAGKTIVAVVTAPDKPSGRGQKLNESAVKQFAIQRGLPVLQPARLKDPGFLEALAGYRADLQVVVAFRMLPEVVWKMPPMGTINLHGSLLPQYRGAAPINWAIINGERETGVTTFMLSHEIDTGDILAAERIPIGDTETAGELHDRMMVIGAKLLVSSVNDIAGGKITQLSQDVLISENSGMELNHAPKLFKEDCLIDWRSPAKATFDKIRGLSPFPTAYIEFRGKTLKIFNSSYTLTDPGIQAGGFLTDGKTFLKFACTDGFISLLEVQMEGKKRLKIDEFLRGTRLD</sequence>
<dbReference type="SUPFAM" id="SSF53328">
    <property type="entry name" value="Formyltransferase"/>
    <property type="match status" value="1"/>
</dbReference>
<evidence type="ECO:0000256" key="5">
    <source>
        <dbReference type="HAMAP-Rule" id="MF_00182"/>
    </source>
</evidence>
<comment type="function">
    <text evidence="5">Attaches a formyl group to the free amino group of methionyl-tRNA(fMet). The formyl group appears to play a dual role in the initiator identity of N-formylmethionyl-tRNA by promoting its recognition by IF2 and preventing the misappropriation of this tRNA by the elongation apparatus.</text>
</comment>
<dbReference type="GO" id="GO:0005829">
    <property type="term" value="C:cytosol"/>
    <property type="evidence" value="ECO:0007669"/>
    <property type="project" value="TreeGrafter"/>
</dbReference>
<evidence type="ECO:0000256" key="3">
    <source>
        <dbReference type="ARBA" id="ARBA00022679"/>
    </source>
</evidence>